<sequence length="39" mass="4458">MEMSRWSLKITHEAAGRQHQLRLSRRSASIPSPTPTRLA</sequence>
<protein>
    <submittedName>
        <fullName evidence="2">Uncharacterized protein</fullName>
    </submittedName>
</protein>
<evidence type="ECO:0000313" key="2">
    <source>
        <dbReference type="EMBL" id="JAE31332.1"/>
    </source>
</evidence>
<reference evidence="2" key="1">
    <citation type="submission" date="2014-09" db="EMBL/GenBank/DDBJ databases">
        <authorList>
            <person name="Magalhaes I.L.F."/>
            <person name="Oliveira U."/>
            <person name="Santos F.R."/>
            <person name="Vidigal T.H.D.A."/>
            <person name="Brescovit A.D."/>
            <person name="Santos A.J."/>
        </authorList>
    </citation>
    <scope>NUCLEOTIDE SEQUENCE</scope>
    <source>
        <tissue evidence="2">Shoot tissue taken approximately 20 cm above the soil surface</tissue>
    </source>
</reference>
<dbReference type="EMBL" id="GBRH01166564">
    <property type="protein sequence ID" value="JAE31332.1"/>
    <property type="molecule type" value="Transcribed_RNA"/>
</dbReference>
<evidence type="ECO:0000256" key="1">
    <source>
        <dbReference type="SAM" id="MobiDB-lite"/>
    </source>
</evidence>
<accession>A0A0A9H3J6</accession>
<feature type="region of interest" description="Disordered" evidence="1">
    <location>
        <begin position="14"/>
        <end position="39"/>
    </location>
</feature>
<organism evidence="2">
    <name type="scientific">Arundo donax</name>
    <name type="common">Giant reed</name>
    <name type="synonym">Donax arundinaceus</name>
    <dbReference type="NCBI Taxonomy" id="35708"/>
    <lineage>
        <taxon>Eukaryota</taxon>
        <taxon>Viridiplantae</taxon>
        <taxon>Streptophyta</taxon>
        <taxon>Embryophyta</taxon>
        <taxon>Tracheophyta</taxon>
        <taxon>Spermatophyta</taxon>
        <taxon>Magnoliopsida</taxon>
        <taxon>Liliopsida</taxon>
        <taxon>Poales</taxon>
        <taxon>Poaceae</taxon>
        <taxon>PACMAD clade</taxon>
        <taxon>Arundinoideae</taxon>
        <taxon>Arundineae</taxon>
        <taxon>Arundo</taxon>
    </lineage>
</organism>
<proteinExistence type="predicted"/>
<dbReference type="AlphaFoldDB" id="A0A0A9H3J6"/>
<reference evidence="2" key="2">
    <citation type="journal article" date="2015" name="Data Brief">
        <title>Shoot transcriptome of the giant reed, Arundo donax.</title>
        <authorList>
            <person name="Barrero R.A."/>
            <person name="Guerrero F.D."/>
            <person name="Moolhuijzen P."/>
            <person name="Goolsby J.A."/>
            <person name="Tidwell J."/>
            <person name="Bellgard S.E."/>
            <person name="Bellgard M.I."/>
        </authorList>
    </citation>
    <scope>NUCLEOTIDE SEQUENCE</scope>
    <source>
        <tissue evidence="2">Shoot tissue taken approximately 20 cm above the soil surface</tissue>
    </source>
</reference>
<name>A0A0A9H3J6_ARUDO</name>